<accession>A0A0F9R266</accession>
<dbReference type="EMBL" id="LAZR01001202">
    <property type="protein sequence ID" value="KKN48814.1"/>
    <property type="molecule type" value="Genomic_DNA"/>
</dbReference>
<evidence type="ECO:0000313" key="1">
    <source>
        <dbReference type="EMBL" id="KKN48814.1"/>
    </source>
</evidence>
<protein>
    <submittedName>
        <fullName evidence="1">Uncharacterized protein</fullName>
    </submittedName>
</protein>
<proteinExistence type="predicted"/>
<reference evidence="1" key="1">
    <citation type="journal article" date="2015" name="Nature">
        <title>Complex archaea that bridge the gap between prokaryotes and eukaryotes.</title>
        <authorList>
            <person name="Spang A."/>
            <person name="Saw J.H."/>
            <person name="Jorgensen S.L."/>
            <person name="Zaremba-Niedzwiedzka K."/>
            <person name="Martijn J."/>
            <person name="Lind A.E."/>
            <person name="van Eijk R."/>
            <person name="Schleper C."/>
            <person name="Guy L."/>
            <person name="Ettema T.J."/>
        </authorList>
    </citation>
    <scope>NUCLEOTIDE SEQUENCE</scope>
</reference>
<name>A0A0F9R266_9ZZZZ</name>
<dbReference type="Gene3D" id="1.20.120.330">
    <property type="entry name" value="Nucleotidyltransferases domain 2"/>
    <property type="match status" value="1"/>
</dbReference>
<dbReference type="AlphaFoldDB" id="A0A0F9R266"/>
<comment type="caution">
    <text evidence="1">The sequence shown here is derived from an EMBL/GenBank/DDBJ whole genome shotgun (WGS) entry which is preliminary data.</text>
</comment>
<organism evidence="1">
    <name type="scientific">marine sediment metagenome</name>
    <dbReference type="NCBI Taxonomy" id="412755"/>
    <lineage>
        <taxon>unclassified sequences</taxon>
        <taxon>metagenomes</taxon>
        <taxon>ecological metagenomes</taxon>
    </lineage>
</organism>
<gene>
    <name evidence="1" type="ORF">LCGC14_0649250</name>
</gene>
<sequence length="72" mass="8096">MFKKARTDAFERVSDEFRAANRTLEEATSMLAKIGAALSELTQRLKKAVIAGNLSHERIEKRSSSKDNDLEN</sequence>